<dbReference type="GO" id="GO:0005886">
    <property type="term" value="C:plasma membrane"/>
    <property type="evidence" value="ECO:0007669"/>
    <property type="project" value="UniProtKB-SubCell"/>
</dbReference>
<feature type="transmembrane region" description="Helical" evidence="8">
    <location>
        <begin position="305"/>
        <end position="326"/>
    </location>
</feature>
<gene>
    <name evidence="9" type="ORF">MINT15_10820</name>
</gene>
<evidence type="ECO:0000256" key="8">
    <source>
        <dbReference type="SAM" id="Phobius"/>
    </source>
</evidence>
<feature type="transmembrane region" description="Helical" evidence="8">
    <location>
        <begin position="279"/>
        <end position="299"/>
    </location>
</feature>
<dbReference type="RefSeq" id="WP_015787716.1">
    <property type="nucleotide sequence ID" value="NZ_CALJZO010000090.1"/>
</dbReference>
<dbReference type="AlphaFoldDB" id="A0A837D9J2"/>
<feature type="transmembrane region" description="Helical" evidence="8">
    <location>
        <begin position="21"/>
        <end position="42"/>
    </location>
</feature>
<organism evidence="9 10">
    <name type="scientific">Saccharomonospora viridis</name>
    <dbReference type="NCBI Taxonomy" id="1852"/>
    <lineage>
        <taxon>Bacteria</taxon>
        <taxon>Bacillati</taxon>
        <taxon>Actinomycetota</taxon>
        <taxon>Actinomycetes</taxon>
        <taxon>Pseudonocardiales</taxon>
        <taxon>Pseudonocardiaceae</taxon>
        <taxon>Saccharomonospora</taxon>
    </lineage>
</organism>
<evidence type="ECO:0000256" key="3">
    <source>
        <dbReference type="ARBA" id="ARBA00022448"/>
    </source>
</evidence>
<keyword evidence="7 8" id="KW-0472">Membrane</keyword>
<evidence type="ECO:0000256" key="5">
    <source>
        <dbReference type="ARBA" id="ARBA00022692"/>
    </source>
</evidence>
<feature type="transmembrane region" description="Helical" evidence="8">
    <location>
        <begin position="240"/>
        <end position="267"/>
    </location>
</feature>
<feature type="transmembrane region" description="Helical" evidence="8">
    <location>
        <begin position="145"/>
        <end position="166"/>
    </location>
</feature>
<dbReference type="PANTHER" id="PTHR30472:SF19">
    <property type="entry name" value="PETROBACTIN IMPORT SYSTEM PERMEASE PROTEIN YCLO"/>
    <property type="match status" value="1"/>
</dbReference>
<proteinExistence type="inferred from homology"/>
<dbReference type="InterPro" id="IPR037294">
    <property type="entry name" value="ABC_BtuC-like"/>
</dbReference>
<keyword evidence="3" id="KW-0813">Transport</keyword>
<dbReference type="GO" id="GO:0033214">
    <property type="term" value="P:siderophore-iron import into cell"/>
    <property type="evidence" value="ECO:0007669"/>
    <property type="project" value="TreeGrafter"/>
</dbReference>
<evidence type="ECO:0000256" key="4">
    <source>
        <dbReference type="ARBA" id="ARBA00022475"/>
    </source>
</evidence>
<comment type="caution">
    <text evidence="9">The sequence shown here is derived from an EMBL/GenBank/DDBJ whole genome shotgun (WGS) entry which is preliminary data.</text>
</comment>
<protein>
    <submittedName>
        <fullName evidence="9">Enterobactin ABC transporter permease</fullName>
    </submittedName>
</protein>
<dbReference type="Proteomes" id="UP000030848">
    <property type="component" value="Unassembled WGS sequence"/>
</dbReference>
<feature type="transmembrane region" description="Helical" evidence="8">
    <location>
        <begin position="57"/>
        <end position="77"/>
    </location>
</feature>
<evidence type="ECO:0000256" key="7">
    <source>
        <dbReference type="ARBA" id="ARBA00023136"/>
    </source>
</evidence>
<keyword evidence="5 8" id="KW-0812">Transmembrane</keyword>
<dbReference type="GO" id="GO:0022857">
    <property type="term" value="F:transmembrane transporter activity"/>
    <property type="evidence" value="ECO:0007669"/>
    <property type="project" value="InterPro"/>
</dbReference>
<evidence type="ECO:0000256" key="6">
    <source>
        <dbReference type="ARBA" id="ARBA00022989"/>
    </source>
</evidence>
<comment type="subcellular location">
    <subcellularLocation>
        <location evidence="1">Cell membrane</location>
        <topology evidence="1">Multi-pass membrane protein</topology>
    </subcellularLocation>
</comment>
<dbReference type="InterPro" id="IPR000522">
    <property type="entry name" value="ABC_transptr_permease_BtuC"/>
</dbReference>
<dbReference type="PANTHER" id="PTHR30472">
    <property type="entry name" value="FERRIC ENTEROBACTIN TRANSPORT SYSTEM PERMEASE PROTEIN"/>
    <property type="match status" value="1"/>
</dbReference>
<keyword evidence="4" id="KW-1003">Cell membrane</keyword>
<feature type="transmembrane region" description="Helical" evidence="8">
    <location>
        <begin position="89"/>
        <end position="111"/>
    </location>
</feature>
<dbReference type="OrthoDB" id="9796260at2"/>
<feature type="transmembrane region" description="Helical" evidence="8">
    <location>
        <begin position="117"/>
        <end position="138"/>
    </location>
</feature>
<dbReference type="EMBL" id="JRZE01000003">
    <property type="protein sequence ID" value="KHF44200.1"/>
    <property type="molecule type" value="Genomic_DNA"/>
</dbReference>
<evidence type="ECO:0000256" key="2">
    <source>
        <dbReference type="ARBA" id="ARBA00007935"/>
    </source>
</evidence>
<sequence>MTRPQLDLKRRTLSGEAGGRRVLGVLTVVALATVVAFGTIGLTGNLEYALGLRLRKVAAMIVVGVAVGYSSVLFQTVTNNRILTPQIMGFDSLFVLIQTLIVYFAGAIALSSTDPRLLFAVQSGLMITFAFALHRWLFDRNSRDLYLLVLVGVIFGTLFSSLSSLASRLINPNDFVTLQDSLFASFNAVDESLLWFSAGVLGLLGVWGTRLFRKLDVVALGRDTAIGLGVHHRSVVNRSLVIIAVLVSVSTALVGPVMFLGVLVANLARQLTRTFRHRIVVPAASLIAIITLIGGQLVLEQVLGMDTALSVVINFGGGIYFLVLLVRESTR</sequence>
<evidence type="ECO:0000313" key="10">
    <source>
        <dbReference type="Proteomes" id="UP000030848"/>
    </source>
</evidence>
<reference evidence="9 10" key="1">
    <citation type="submission" date="2014-10" db="EMBL/GenBank/DDBJ databases">
        <title>Genome sequence of Micropolyspora internatus JCM3315.</title>
        <authorList>
            <person name="Shin S.-K."/>
            <person name="Yi H."/>
        </authorList>
    </citation>
    <scope>NUCLEOTIDE SEQUENCE [LARGE SCALE GENOMIC DNA]</scope>
    <source>
        <strain evidence="9 10">JCM 3315</strain>
    </source>
</reference>
<dbReference type="OMA" id="RMFASFN"/>
<dbReference type="Pfam" id="PF01032">
    <property type="entry name" value="FecCD"/>
    <property type="match status" value="1"/>
</dbReference>
<name>A0A837D9J2_9PSEU</name>
<comment type="similarity">
    <text evidence="2">Belongs to the binding-protein-dependent transport system permease family. FecCD subfamily.</text>
</comment>
<keyword evidence="6 8" id="KW-1133">Transmembrane helix</keyword>
<dbReference type="SUPFAM" id="SSF81345">
    <property type="entry name" value="ABC transporter involved in vitamin B12 uptake, BtuC"/>
    <property type="match status" value="1"/>
</dbReference>
<accession>A0A837D9J2</accession>
<evidence type="ECO:0000313" key="9">
    <source>
        <dbReference type="EMBL" id="KHF44200.1"/>
    </source>
</evidence>
<evidence type="ECO:0000256" key="1">
    <source>
        <dbReference type="ARBA" id="ARBA00004651"/>
    </source>
</evidence>
<dbReference type="Gene3D" id="1.10.3470.10">
    <property type="entry name" value="ABC transporter involved in vitamin B12 uptake, BtuC"/>
    <property type="match status" value="1"/>
</dbReference>